<dbReference type="GeneID" id="81426090"/>
<accession>A0A9W9LQN5</accession>
<feature type="region of interest" description="Disordered" evidence="1">
    <location>
        <begin position="59"/>
        <end position="78"/>
    </location>
</feature>
<dbReference type="PANTHER" id="PTHR42090">
    <property type="match status" value="1"/>
</dbReference>
<name>A0A9W9LQN5_9EURO</name>
<evidence type="ECO:0000313" key="2">
    <source>
        <dbReference type="EMBL" id="KAJ5169195.1"/>
    </source>
</evidence>
<dbReference type="Proteomes" id="UP001149163">
    <property type="component" value="Unassembled WGS sequence"/>
</dbReference>
<dbReference type="AlphaFoldDB" id="A0A9W9LQN5"/>
<dbReference type="PANTHER" id="PTHR42090:SF1">
    <property type="match status" value="1"/>
</dbReference>
<evidence type="ECO:0000256" key="1">
    <source>
        <dbReference type="SAM" id="MobiDB-lite"/>
    </source>
</evidence>
<keyword evidence="3" id="KW-1185">Reference proteome</keyword>
<sequence>MNGLLKHWAPSAKKVCCTRAPNSLRRVHDGLAAMNPKEKLEKFTLLERQILRPDRAETCQTGTDDEVARHKSPYDPTQTTVDKEVTALREEYRLEGDLHDPLLVSPANQQSSHIFLSDEERAVYGVPPLGSVKGWTSKRKKVLLRTEPYAFRAYEIVFPVYMTDRKVVMSSNLVRFSFCDTS</sequence>
<evidence type="ECO:0000313" key="3">
    <source>
        <dbReference type="Proteomes" id="UP001149163"/>
    </source>
</evidence>
<protein>
    <submittedName>
        <fullName evidence="2">Uncharacterized protein</fullName>
    </submittedName>
</protein>
<dbReference type="OrthoDB" id="4220319at2759"/>
<comment type="caution">
    <text evidence="2">The sequence shown here is derived from an EMBL/GenBank/DDBJ whole genome shotgun (WGS) entry which is preliminary data.</text>
</comment>
<dbReference type="RefSeq" id="XP_056545656.1">
    <property type="nucleotide sequence ID" value="XM_056686914.1"/>
</dbReference>
<dbReference type="EMBL" id="JAPQKN010000002">
    <property type="protein sequence ID" value="KAJ5169195.1"/>
    <property type="molecule type" value="Genomic_DNA"/>
</dbReference>
<organism evidence="2 3">
    <name type="scientific">Penicillium canariense</name>
    <dbReference type="NCBI Taxonomy" id="189055"/>
    <lineage>
        <taxon>Eukaryota</taxon>
        <taxon>Fungi</taxon>
        <taxon>Dikarya</taxon>
        <taxon>Ascomycota</taxon>
        <taxon>Pezizomycotina</taxon>
        <taxon>Eurotiomycetes</taxon>
        <taxon>Eurotiomycetidae</taxon>
        <taxon>Eurotiales</taxon>
        <taxon>Aspergillaceae</taxon>
        <taxon>Penicillium</taxon>
    </lineage>
</organism>
<gene>
    <name evidence="2" type="ORF">N7482_004789</name>
</gene>
<reference evidence="2" key="1">
    <citation type="submission" date="2022-11" db="EMBL/GenBank/DDBJ databases">
        <authorList>
            <person name="Petersen C."/>
        </authorList>
    </citation>
    <scope>NUCLEOTIDE SEQUENCE</scope>
    <source>
        <strain evidence="2">IBT 26290</strain>
    </source>
</reference>
<proteinExistence type="predicted"/>
<reference evidence="2" key="2">
    <citation type="journal article" date="2023" name="IMA Fungus">
        <title>Comparative genomic study of the Penicillium genus elucidates a diverse pangenome and 15 lateral gene transfer events.</title>
        <authorList>
            <person name="Petersen C."/>
            <person name="Sorensen T."/>
            <person name="Nielsen M.R."/>
            <person name="Sondergaard T.E."/>
            <person name="Sorensen J.L."/>
            <person name="Fitzpatrick D.A."/>
            <person name="Frisvad J.C."/>
            <person name="Nielsen K.L."/>
        </authorList>
    </citation>
    <scope>NUCLEOTIDE SEQUENCE</scope>
    <source>
        <strain evidence="2">IBT 26290</strain>
    </source>
</reference>